<protein>
    <submittedName>
        <fullName evidence="2">Sarcosine oxidase, gamma subunit</fullName>
    </submittedName>
</protein>
<evidence type="ECO:0000313" key="2">
    <source>
        <dbReference type="EMBL" id="EPN42870.1"/>
    </source>
</evidence>
<sequence length="183" mass="19740">GVFLREKKLLGHLTIRGDAHDQAFAAGVQKALGMELPAALMLVINGESSLQWLGPDEWLLRRPVDSRADRPESASRIDEIHQLRRPPGQLPGGQGRRHGVRQITTGDPQDRRRDLGAADPPQLLGLLVAVVAGCKRRVRAKHSGVKSPGDRSVSLNEDSCGSELAHEMASTAPENRASGRSSS</sequence>
<dbReference type="Proteomes" id="UP000018849">
    <property type="component" value="Unassembled WGS sequence"/>
</dbReference>
<dbReference type="Pfam" id="PF04268">
    <property type="entry name" value="SoxG"/>
    <property type="match status" value="1"/>
</dbReference>
<evidence type="ECO:0000313" key="3">
    <source>
        <dbReference type="Proteomes" id="UP000018849"/>
    </source>
</evidence>
<name>A0A656JPY1_PSESF</name>
<feature type="region of interest" description="Disordered" evidence="1">
    <location>
        <begin position="139"/>
        <end position="183"/>
    </location>
</feature>
<organism evidence="2 3">
    <name type="scientific">Pseudomonas syringae pv. actinidiae ICMP 19096</name>
    <dbReference type="NCBI Taxonomy" id="1194405"/>
    <lineage>
        <taxon>Bacteria</taxon>
        <taxon>Pseudomonadati</taxon>
        <taxon>Pseudomonadota</taxon>
        <taxon>Gammaproteobacteria</taxon>
        <taxon>Pseudomonadales</taxon>
        <taxon>Pseudomonadaceae</taxon>
        <taxon>Pseudomonas</taxon>
        <taxon>Pseudomonas syringae</taxon>
    </lineage>
</organism>
<feature type="region of interest" description="Disordered" evidence="1">
    <location>
        <begin position="83"/>
        <end position="118"/>
    </location>
</feature>
<dbReference type="EMBL" id="AOKF01002958">
    <property type="protein sequence ID" value="EPN42870.1"/>
    <property type="molecule type" value="Genomic_DNA"/>
</dbReference>
<accession>A0A656JPY1</accession>
<dbReference type="InterPro" id="IPR007375">
    <property type="entry name" value="SoxG"/>
</dbReference>
<comment type="caution">
    <text evidence="2">The sequence shown here is derived from an EMBL/GenBank/DDBJ whole genome shotgun (WGS) entry which is preliminary data.</text>
</comment>
<reference evidence="2 3" key="1">
    <citation type="journal article" date="2013" name="PLoS Pathog.">
        <title>Genomic analysis of the Kiwifruit pathogen Pseudomonas syringae pv. actinidiae provides insight into the origins of an emergent plant disease.</title>
        <authorList>
            <person name="McCann H.C."/>
            <person name="Rikkerink E.H."/>
            <person name="Bertels F."/>
            <person name="Fiers M."/>
            <person name="Lu A."/>
            <person name="Rees-George J."/>
            <person name="Andersen M.T."/>
            <person name="Gleave A.P."/>
            <person name="Haubold B."/>
            <person name="Wohlers M.W."/>
            <person name="Guttman D.S."/>
            <person name="Wang P.W."/>
            <person name="Straub C."/>
            <person name="Vanneste J.L."/>
            <person name="Rainey P.B."/>
            <person name="Templeton M.D."/>
        </authorList>
    </citation>
    <scope>NUCLEOTIDE SEQUENCE [LARGE SCALE GENOMIC DNA]</scope>
    <source>
        <strain evidence="2 3">ICMP 19096</strain>
    </source>
</reference>
<dbReference type="AlphaFoldDB" id="A0A656JPY1"/>
<gene>
    <name evidence="2" type="ORF">A245_34393</name>
</gene>
<dbReference type="Gene3D" id="3.30.70.1520">
    <property type="entry name" value="Heterotetrameric sarcosine oxidase"/>
    <property type="match status" value="1"/>
</dbReference>
<proteinExistence type="predicted"/>
<evidence type="ECO:0000256" key="1">
    <source>
        <dbReference type="SAM" id="MobiDB-lite"/>
    </source>
</evidence>
<feature type="non-terminal residue" evidence="2">
    <location>
        <position position="1"/>
    </location>
</feature>